<dbReference type="PRINTS" id="PR00067">
    <property type="entry name" value="CATALASE"/>
</dbReference>
<evidence type="ECO:0000256" key="1">
    <source>
        <dbReference type="ARBA" id="ARBA00001971"/>
    </source>
</evidence>
<evidence type="ECO:0000256" key="9">
    <source>
        <dbReference type="ARBA" id="ARBA00023004"/>
    </source>
</evidence>
<dbReference type="SUPFAM" id="SSF56634">
    <property type="entry name" value="Heme-dependent catalase-like"/>
    <property type="match status" value="1"/>
</dbReference>
<keyword evidence="6" id="KW-0349">Heme</keyword>
<dbReference type="Gene3D" id="2.40.180.10">
    <property type="entry name" value="Catalase core domain"/>
    <property type="match status" value="1"/>
</dbReference>
<comment type="similarity">
    <text evidence="3">Belongs to the catalase family.</text>
</comment>
<name>A0ABN1LIT4_9CLOT</name>
<dbReference type="InterPro" id="IPR018028">
    <property type="entry name" value="Catalase"/>
</dbReference>
<dbReference type="InterPro" id="IPR011614">
    <property type="entry name" value="Catalase_core"/>
</dbReference>
<dbReference type="Pfam" id="PF00199">
    <property type="entry name" value="Catalase"/>
    <property type="match status" value="1"/>
</dbReference>
<dbReference type="PROSITE" id="PS51402">
    <property type="entry name" value="CATALASE_3"/>
    <property type="match status" value="1"/>
</dbReference>
<proteinExistence type="inferred from homology"/>
<evidence type="ECO:0000313" key="13">
    <source>
        <dbReference type="Proteomes" id="UP001501764"/>
    </source>
</evidence>
<accession>A0ABN1LIT4</accession>
<keyword evidence="5" id="KW-0575">Peroxidase</keyword>
<dbReference type="PROSITE" id="PS00437">
    <property type="entry name" value="CATALASE_1"/>
    <property type="match status" value="1"/>
</dbReference>
<evidence type="ECO:0000256" key="10">
    <source>
        <dbReference type="ARBA" id="ARBA00023324"/>
    </source>
</evidence>
<keyword evidence="10" id="KW-0376">Hydrogen peroxide</keyword>
<keyword evidence="13" id="KW-1185">Reference proteome</keyword>
<dbReference type="InterPro" id="IPR020835">
    <property type="entry name" value="Catalase_sf"/>
</dbReference>
<comment type="function">
    <text evidence="2">Decomposes hydrogen peroxide into water and oxygen; serves to protect cells from the toxic effects of hydrogen peroxide.</text>
</comment>
<dbReference type="SMART" id="SM01060">
    <property type="entry name" value="Catalase"/>
    <property type="match status" value="1"/>
</dbReference>
<dbReference type="RefSeq" id="WP_077230374.1">
    <property type="nucleotide sequence ID" value="NZ_BAAACO010000001.1"/>
</dbReference>
<evidence type="ECO:0000256" key="5">
    <source>
        <dbReference type="ARBA" id="ARBA00022559"/>
    </source>
</evidence>
<evidence type="ECO:0000256" key="7">
    <source>
        <dbReference type="ARBA" id="ARBA00022723"/>
    </source>
</evidence>
<evidence type="ECO:0000256" key="2">
    <source>
        <dbReference type="ARBA" id="ARBA00002974"/>
    </source>
</evidence>
<feature type="domain" description="Catalase core" evidence="11">
    <location>
        <begin position="12"/>
        <end position="394"/>
    </location>
</feature>
<reference evidence="12 13" key="1">
    <citation type="journal article" date="2019" name="Int. J. Syst. Evol. Microbiol.">
        <title>The Global Catalogue of Microorganisms (GCM) 10K type strain sequencing project: providing services to taxonomists for standard genome sequencing and annotation.</title>
        <authorList>
            <consortium name="The Broad Institute Genomics Platform"/>
            <consortium name="The Broad Institute Genome Sequencing Center for Infectious Disease"/>
            <person name="Wu L."/>
            <person name="Ma J."/>
        </authorList>
    </citation>
    <scope>NUCLEOTIDE SEQUENCE [LARGE SCALE GENOMIC DNA]</scope>
    <source>
        <strain evidence="12 13">JCM 6485</strain>
    </source>
</reference>
<evidence type="ECO:0000256" key="8">
    <source>
        <dbReference type="ARBA" id="ARBA00023002"/>
    </source>
</evidence>
<evidence type="ECO:0000259" key="11">
    <source>
        <dbReference type="SMART" id="SM01060"/>
    </source>
</evidence>
<dbReference type="Pfam" id="PF06628">
    <property type="entry name" value="Catalase-rel"/>
    <property type="match status" value="1"/>
</dbReference>
<evidence type="ECO:0000256" key="6">
    <source>
        <dbReference type="ARBA" id="ARBA00022617"/>
    </source>
</evidence>
<organism evidence="12 13">
    <name type="scientific">Clostridium nitritogenes</name>
    <dbReference type="NCBI Taxonomy" id="83340"/>
    <lineage>
        <taxon>Bacteria</taxon>
        <taxon>Bacillati</taxon>
        <taxon>Bacillota</taxon>
        <taxon>Clostridia</taxon>
        <taxon>Eubacteriales</taxon>
        <taxon>Clostridiaceae</taxon>
        <taxon>Clostridium</taxon>
    </lineage>
</organism>
<dbReference type="EC" id="1.11.1.6" evidence="4"/>
<sequence>MEDRKDKNKYMTTNEGEPIYNDTDVLTVGENGPILLKDQQFIDKIAHITRERMPPRVVHAKGSGAKGHFKVFNSMKKYTKADVFTDTSCETKVLVRFSLVGGEIGSPETARDGRGFAVKFYTKYGNYDIVGLDFPVFFIKDAIRFPDLVHAFKNAPSTNLPDLNMFWDFIASAPESTQVILHLFSDRGTRKSYIKMPGYGINTYQWVNKLGERFYVKYHWKPLAGDETISAEEATRLAGENPNVATQELYDTLNSGKKVEYDLYVQIMRPSEGKTLPYNPLDPTKKWSEEDFPLQLVGRLTLTDGPDNFYEEIEQAAFSPSNLVPGIEVSNDKLLQGRLFAYHDAQRYRIGTNFQQLPINKPIKKVINNERDGQMQFEKQRGIAYSPNILNNNQPRVTPDKYPTCGEYVEGHEVRKPISNRKEDDFTQAGRFFRSLSKTERETIIKNLVDGLTGIDERILDVVLGYFTKADKFLGQILKNELKKKC</sequence>
<dbReference type="PIRSF" id="PIRSF038928">
    <property type="entry name" value="Catalase_clade1-3"/>
    <property type="match status" value="1"/>
</dbReference>
<keyword evidence="7" id="KW-0479">Metal-binding</keyword>
<dbReference type="InterPro" id="IPR002226">
    <property type="entry name" value="Catalase_haem_BS"/>
</dbReference>
<comment type="caution">
    <text evidence="12">The sequence shown here is derived from an EMBL/GenBank/DDBJ whole genome shotgun (WGS) entry which is preliminary data.</text>
</comment>
<protein>
    <recommendedName>
        <fullName evidence="4">catalase</fullName>
        <ecNumber evidence="4">1.11.1.6</ecNumber>
    </recommendedName>
</protein>
<dbReference type="InterPro" id="IPR010582">
    <property type="entry name" value="Catalase_immune_responsive"/>
</dbReference>
<keyword evidence="8" id="KW-0560">Oxidoreductase</keyword>
<evidence type="ECO:0000313" key="12">
    <source>
        <dbReference type="EMBL" id="GAA0856306.1"/>
    </source>
</evidence>
<dbReference type="PANTHER" id="PTHR11465:SF23">
    <property type="entry name" value="CATALASE-2"/>
    <property type="match status" value="1"/>
</dbReference>
<dbReference type="GeneID" id="60853769"/>
<dbReference type="EMBL" id="BAAACO010000001">
    <property type="protein sequence ID" value="GAA0856306.1"/>
    <property type="molecule type" value="Genomic_DNA"/>
</dbReference>
<evidence type="ECO:0000256" key="3">
    <source>
        <dbReference type="ARBA" id="ARBA00005329"/>
    </source>
</evidence>
<evidence type="ECO:0000256" key="4">
    <source>
        <dbReference type="ARBA" id="ARBA00012314"/>
    </source>
</evidence>
<dbReference type="Proteomes" id="UP001501764">
    <property type="component" value="Unassembled WGS sequence"/>
</dbReference>
<dbReference type="InterPro" id="IPR024711">
    <property type="entry name" value="Catalase_clade1/3"/>
</dbReference>
<dbReference type="PANTHER" id="PTHR11465">
    <property type="entry name" value="CATALASE"/>
    <property type="match status" value="1"/>
</dbReference>
<comment type="cofactor">
    <cofactor evidence="1">
        <name>heme</name>
        <dbReference type="ChEBI" id="CHEBI:30413"/>
    </cofactor>
</comment>
<gene>
    <name evidence="12" type="primary">katB</name>
    <name evidence="12" type="ORF">GCM10008916_05310</name>
</gene>
<keyword evidence="9" id="KW-0408">Iron</keyword>